<evidence type="ECO:0000256" key="1">
    <source>
        <dbReference type="SAM" id="MobiDB-lite"/>
    </source>
</evidence>
<proteinExistence type="predicted"/>
<accession>L0GZA3</accession>
<reference evidence="2 3" key="1">
    <citation type="submission" date="2011-09" db="EMBL/GenBank/DDBJ databases">
        <title>Complete sequence of chromosome of Thioflavicoccus mobilis 8321.</title>
        <authorList>
            <consortium name="US DOE Joint Genome Institute"/>
            <person name="Lucas S."/>
            <person name="Han J."/>
            <person name="Lapidus A."/>
            <person name="Cheng J.-F."/>
            <person name="Goodwin L."/>
            <person name="Pitluck S."/>
            <person name="Peters L."/>
            <person name="Ovchinnikova G."/>
            <person name="Lu M."/>
            <person name="Detter J.C."/>
            <person name="Han C."/>
            <person name="Tapia R."/>
            <person name="Land M."/>
            <person name="Hauser L."/>
            <person name="Kyrpides N."/>
            <person name="Ivanova N."/>
            <person name="Pagani I."/>
            <person name="Vogl K."/>
            <person name="Liu Z."/>
            <person name="Imhoff J."/>
            <person name="Thiel V."/>
            <person name="Frigaard N.-U."/>
            <person name="Bryant D."/>
            <person name="Woyke T."/>
        </authorList>
    </citation>
    <scope>NUCLEOTIDE SEQUENCE [LARGE SCALE GENOMIC DNA]</scope>
    <source>
        <strain evidence="2 3">8321</strain>
    </source>
</reference>
<feature type="region of interest" description="Disordered" evidence="1">
    <location>
        <begin position="59"/>
        <end position="79"/>
    </location>
</feature>
<gene>
    <name evidence="2" type="ORF">Thimo_3410</name>
</gene>
<evidence type="ECO:0000313" key="3">
    <source>
        <dbReference type="Proteomes" id="UP000010816"/>
    </source>
</evidence>
<dbReference type="HOGENOM" id="CLU_2604958_0_0_6"/>
<dbReference type="STRING" id="765912.Thimo_3410"/>
<keyword evidence="3" id="KW-1185">Reference proteome</keyword>
<protein>
    <submittedName>
        <fullName evidence="2">Uncharacterized protein</fullName>
    </submittedName>
</protein>
<dbReference type="EMBL" id="CP003051">
    <property type="protein sequence ID" value="AGA92078.1"/>
    <property type="molecule type" value="Genomic_DNA"/>
</dbReference>
<name>L0GZA3_9GAMM</name>
<dbReference type="InterPro" id="IPR019239">
    <property type="entry name" value="VapB_antitoxin"/>
</dbReference>
<dbReference type="OrthoDB" id="332069at2"/>
<organism evidence="2 3">
    <name type="scientific">Thioflavicoccus mobilis 8321</name>
    <dbReference type="NCBI Taxonomy" id="765912"/>
    <lineage>
        <taxon>Bacteria</taxon>
        <taxon>Pseudomonadati</taxon>
        <taxon>Pseudomonadota</taxon>
        <taxon>Gammaproteobacteria</taxon>
        <taxon>Chromatiales</taxon>
        <taxon>Chromatiaceae</taxon>
        <taxon>Thioflavicoccus</taxon>
    </lineage>
</organism>
<dbReference type="eggNOG" id="COG5450">
    <property type="taxonomic scope" value="Bacteria"/>
</dbReference>
<dbReference type="KEGG" id="tmb:Thimo_3410"/>
<evidence type="ECO:0000313" key="2">
    <source>
        <dbReference type="EMBL" id="AGA92078.1"/>
    </source>
</evidence>
<dbReference type="RefSeq" id="WP_015282205.1">
    <property type="nucleotide sequence ID" value="NC_019940.1"/>
</dbReference>
<dbReference type="AlphaFoldDB" id="L0GZA3"/>
<dbReference type="Proteomes" id="UP000010816">
    <property type="component" value="Chromosome"/>
</dbReference>
<dbReference type="Pfam" id="PF09957">
    <property type="entry name" value="VapB_antitoxin"/>
    <property type="match status" value="1"/>
</dbReference>
<sequence length="79" mass="9009">MKQSGNRIFALRLEKLPGWQFFKVPLSQAQHLSGLTERDALIREGLKALIERESARRLARLGGTEPQSEPIPRRRSEAD</sequence>